<dbReference type="EMBL" id="JAADYS010001331">
    <property type="protein sequence ID" value="KAF4463631.1"/>
    <property type="molecule type" value="Genomic_DNA"/>
</dbReference>
<reference evidence="2 3" key="1">
    <citation type="submission" date="2020-01" db="EMBL/GenBank/DDBJ databases">
        <title>Identification and distribution of gene clusters putatively required for synthesis of sphingolipid metabolism inhibitors in phylogenetically diverse species of the filamentous fungus Fusarium.</title>
        <authorList>
            <person name="Kim H.-S."/>
            <person name="Busman M."/>
            <person name="Brown D.W."/>
            <person name="Divon H."/>
            <person name="Uhlig S."/>
            <person name="Proctor R.H."/>
        </authorList>
    </citation>
    <scope>NUCLEOTIDE SEQUENCE [LARGE SCALE GENOMIC DNA]</scope>
    <source>
        <strain evidence="2 3">NRRL 20459</strain>
    </source>
</reference>
<protein>
    <submittedName>
        <fullName evidence="2">Uncharacterized protein</fullName>
    </submittedName>
</protein>
<name>A0A8H4L7L1_9HYPO</name>
<accession>A0A8H4L7L1</accession>
<proteinExistence type="predicted"/>
<feature type="chain" id="PRO_5034180398" evidence="1">
    <location>
        <begin position="19"/>
        <end position="127"/>
    </location>
</feature>
<sequence>MRFDFTALLATLATTCAADRMVVYTKCGLTSCNSRQAVFYTDWGTYDVNADEGCRGTSVPGMIAFCVDWGRKRGHFQYSGQNKRCMLMRAMDPYGCDWDHCHKSTWEETTCNWKRDDEAEVDDAIEV</sequence>
<evidence type="ECO:0000256" key="1">
    <source>
        <dbReference type="SAM" id="SignalP"/>
    </source>
</evidence>
<dbReference type="Proteomes" id="UP000554235">
    <property type="component" value="Unassembled WGS sequence"/>
</dbReference>
<comment type="caution">
    <text evidence="2">The sequence shown here is derived from an EMBL/GenBank/DDBJ whole genome shotgun (WGS) entry which is preliminary data.</text>
</comment>
<organism evidence="2 3">
    <name type="scientific">Fusarium albosuccineum</name>
    <dbReference type="NCBI Taxonomy" id="1237068"/>
    <lineage>
        <taxon>Eukaryota</taxon>
        <taxon>Fungi</taxon>
        <taxon>Dikarya</taxon>
        <taxon>Ascomycota</taxon>
        <taxon>Pezizomycotina</taxon>
        <taxon>Sordariomycetes</taxon>
        <taxon>Hypocreomycetidae</taxon>
        <taxon>Hypocreales</taxon>
        <taxon>Nectriaceae</taxon>
        <taxon>Fusarium</taxon>
        <taxon>Fusarium decemcellulare species complex</taxon>
    </lineage>
</organism>
<keyword evidence="1" id="KW-0732">Signal</keyword>
<dbReference type="AlphaFoldDB" id="A0A8H4L7L1"/>
<evidence type="ECO:0000313" key="2">
    <source>
        <dbReference type="EMBL" id="KAF4463631.1"/>
    </source>
</evidence>
<dbReference type="OrthoDB" id="4860686at2759"/>
<evidence type="ECO:0000313" key="3">
    <source>
        <dbReference type="Proteomes" id="UP000554235"/>
    </source>
</evidence>
<gene>
    <name evidence="2" type="ORF">FALBO_9550</name>
</gene>
<keyword evidence="3" id="KW-1185">Reference proteome</keyword>
<feature type="signal peptide" evidence="1">
    <location>
        <begin position="1"/>
        <end position="18"/>
    </location>
</feature>